<evidence type="ECO:0000313" key="1">
    <source>
        <dbReference type="EMBL" id="USS40209.1"/>
    </source>
</evidence>
<name>A0A9E7SNF2_THEAG</name>
<dbReference type="KEGG" id="tagg:NF865_07700"/>
<dbReference type="RefSeq" id="WP_253304166.1">
    <property type="nucleotide sequence ID" value="NZ_CP099582.1"/>
</dbReference>
<keyword evidence="2" id="KW-1185">Reference proteome</keyword>
<evidence type="ECO:0000313" key="2">
    <source>
        <dbReference type="Proteomes" id="UP001055732"/>
    </source>
</evidence>
<organism evidence="1 2">
    <name type="scientific">Thermococcus aggregans</name>
    <dbReference type="NCBI Taxonomy" id="110163"/>
    <lineage>
        <taxon>Archaea</taxon>
        <taxon>Methanobacteriati</taxon>
        <taxon>Methanobacteriota</taxon>
        <taxon>Thermococci</taxon>
        <taxon>Thermococcales</taxon>
        <taxon>Thermococcaceae</taxon>
        <taxon>Thermococcus</taxon>
    </lineage>
</organism>
<reference evidence="1" key="2">
    <citation type="submission" date="2022-06" db="EMBL/GenBank/DDBJ databases">
        <authorList>
            <person name="Park Y.-J."/>
        </authorList>
    </citation>
    <scope>NUCLEOTIDE SEQUENCE</scope>
    <source>
        <strain evidence="1">TY</strain>
    </source>
</reference>
<dbReference type="EMBL" id="CP099582">
    <property type="protein sequence ID" value="USS40209.1"/>
    <property type="molecule type" value="Genomic_DNA"/>
</dbReference>
<gene>
    <name evidence="1" type="ORF">NF865_07700</name>
</gene>
<dbReference type="AlphaFoldDB" id="A0A9E7SNF2"/>
<accession>A0A9E7SNF2</accession>
<reference evidence="1" key="1">
    <citation type="journal article" date="1998" name="Int. J. Syst. Bacteriol. 48 Pt">
        <title>Thermococcus guaymasensis sp. nov. and Thermococcus aggregans sp. nov., two novel thermophilic archaea isolated from the Guaymas Basin hydrothermal vent site.</title>
        <authorList>
            <person name="Canganella F."/>
            <person name="Jones W.J."/>
            <person name="Gambacorta A."/>
            <person name="Antranikian G."/>
        </authorList>
    </citation>
    <scope>NUCLEOTIDE SEQUENCE</scope>
    <source>
        <strain evidence="1">TY</strain>
    </source>
</reference>
<proteinExistence type="predicted"/>
<protein>
    <submittedName>
        <fullName evidence="1">Uncharacterized protein</fullName>
    </submittedName>
</protein>
<dbReference type="Proteomes" id="UP001055732">
    <property type="component" value="Chromosome"/>
</dbReference>
<sequence>MIRREVIPLEAVLLVWGVRDDVLRELPIKGYWLYGEYDFIAVLTFENREKLEEFKQKLNCIIGDGKFKVCPVRYSARSSP</sequence>